<dbReference type="CDD" id="cd08432">
    <property type="entry name" value="PBP2_GcdR_TrpI_HvrB_AmpR_like"/>
    <property type="match status" value="1"/>
</dbReference>
<dbReference type="EMBL" id="CP025430">
    <property type="protein sequence ID" value="AUH62951.1"/>
    <property type="molecule type" value="Genomic_DNA"/>
</dbReference>
<dbReference type="Gene3D" id="3.40.190.10">
    <property type="entry name" value="Periplasmic binding protein-like II"/>
    <property type="match status" value="2"/>
</dbReference>
<keyword evidence="7" id="KW-1185">Reference proteome</keyword>
<dbReference type="PRINTS" id="PR00039">
    <property type="entry name" value="HTHLYSR"/>
</dbReference>
<evidence type="ECO:0000313" key="6">
    <source>
        <dbReference type="EMBL" id="AUH62951.1"/>
    </source>
</evidence>
<reference evidence="6 7" key="1">
    <citation type="journal article" date="2013" name="Antonie Van Leeuwenhoek">
        <title>Paracoccus zhejiangensis sp. nov., isolated from activated sludge in wastewater-treatment system.</title>
        <authorList>
            <person name="Wu Z.G."/>
            <person name="Zhang D.F."/>
            <person name="Liu Y.L."/>
            <person name="Wang F."/>
            <person name="Jiang X."/>
            <person name="Li C."/>
            <person name="Li S.P."/>
            <person name="Hong Q."/>
            <person name="Li W.J."/>
        </authorList>
    </citation>
    <scope>NUCLEOTIDE SEQUENCE [LARGE SCALE GENOMIC DNA]</scope>
    <source>
        <strain evidence="6 7">J6</strain>
    </source>
</reference>
<dbReference type="SUPFAM" id="SSF53850">
    <property type="entry name" value="Periplasmic binding protein-like II"/>
    <property type="match status" value="1"/>
</dbReference>
<dbReference type="InterPro" id="IPR036390">
    <property type="entry name" value="WH_DNA-bd_sf"/>
</dbReference>
<dbReference type="KEGG" id="pzh:CX676_01195"/>
<comment type="similarity">
    <text evidence="1">Belongs to the LysR transcriptional regulatory family.</text>
</comment>
<dbReference type="GO" id="GO:0006351">
    <property type="term" value="P:DNA-templated transcription"/>
    <property type="evidence" value="ECO:0007669"/>
    <property type="project" value="TreeGrafter"/>
</dbReference>
<evidence type="ECO:0000313" key="7">
    <source>
        <dbReference type="Proteomes" id="UP000234530"/>
    </source>
</evidence>
<dbReference type="GO" id="GO:0043565">
    <property type="term" value="F:sequence-specific DNA binding"/>
    <property type="evidence" value="ECO:0007669"/>
    <property type="project" value="TreeGrafter"/>
</dbReference>
<name>A0A2H5EUI6_9RHOB</name>
<dbReference type="PROSITE" id="PS50931">
    <property type="entry name" value="HTH_LYSR"/>
    <property type="match status" value="1"/>
</dbReference>
<dbReference type="PANTHER" id="PTHR30537">
    <property type="entry name" value="HTH-TYPE TRANSCRIPTIONAL REGULATOR"/>
    <property type="match status" value="1"/>
</dbReference>
<organism evidence="6 7">
    <name type="scientific">Paracoccus zhejiangensis</name>
    <dbReference type="NCBI Taxonomy" id="1077935"/>
    <lineage>
        <taxon>Bacteria</taxon>
        <taxon>Pseudomonadati</taxon>
        <taxon>Pseudomonadota</taxon>
        <taxon>Alphaproteobacteria</taxon>
        <taxon>Rhodobacterales</taxon>
        <taxon>Paracoccaceae</taxon>
        <taxon>Paracoccus</taxon>
    </lineage>
</organism>
<protein>
    <submittedName>
        <fullName evidence="6">LysR family transcriptional regulator</fullName>
    </submittedName>
</protein>
<dbReference type="InterPro" id="IPR005119">
    <property type="entry name" value="LysR_subst-bd"/>
</dbReference>
<dbReference type="GO" id="GO:0003700">
    <property type="term" value="F:DNA-binding transcription factor activity"/>
    <property type="evidence" value="ECO:0007669"/>
    <property type="project" value="InterPro"/>
</dbReference>
<dbReference type="Gene3D" id="1.10.10.10">
    <property type="entry name" value="Winged helix-like DNA-binding domain superfamily/Winged helix DNA-binding domain"/>
    <property type="match status" value="1"/>
</dbReference>
<gene>
    <name evidence="6" type="ORF">CX676_01195</name>
</gene>
<dbReference type="AlphaFoldDB" id="A0A2H5EUI6"/>
<dbReference type="SUPFAM" id="SSF46785">
    <property type="entry name" value="Winged helix' DNA-binding domain"/>
    <property type="match status" value="1"/>
</dbReference>
<dbReference type="InterPro" id="IPR036388">
    <property type="entry name" value="WH-like_DNA-bd_sf"/>
</dbReference>
<accession>A0A2H5EUI6</accession>
<proteinExistence type="inferred from homology"/>
<dbReference type="RefSeq" id="WP_101750993.1">
    <property type="nucleotide sequence ID" value="NZ_CP025430.1"/>
</dbReference>
<dbReference type="PANTHER" id="PTHR30537:SF26">
    <property type="entry name" value="GLYCINE CLEAVAGE SYSTEM TRANSCRIPTIONAL ACTIVATOR"/>
    <property type="match status" value="1"/>
</dbReference>
<dbReference type="OrthoDB" id="9813056at2"/>
<evidence type="ECO:0000256" key="3">
    <source>
        <dbReference type="ARBA" id="ARBA00023125"/>
    </source>
</evidence>
<evidence type="ECO:0000256" key="2">
    <source>
        <dbReference type="ARBA" id="ARBA00023015"/>
    </source>
</evidence>
<dbReference type="Pfam" id="PF03466">
    <property type="entry name" value="LysR_substrate"/>
    <property type="match status" value="1"/>
</dbReference>
<dbReference type="InterPro" id="IPR058163">
    <property type="entry name" value="LysR-type_TF_proteobact-type"/>
</dbReference>
<keyword evidence="3" id="KW-0238">DNA-binding</keyword>
<evidence type="ECO:0000259" key="5">
    <source>
        <dbReference type="PROSITE" id="PS50931"/>
    </source>
</evidence>
<keyword evidence="2" id="KW-0805">Transcription regulation</keyword>
<keyword evidence="4" id="KW-0804">Transcription</keyword>
<dbReference type="Pfam" id="PF00126">
    <property type="entry name" value="HTH_1"/>
    <property type="match status" value="1"/>
</dbReference>
<sequence>MQLPPLAAIRAFESAARHLSFTKAADELGLTQAGISYQIKLLEERLGQALFLRQPRALQLTELGERLALPTTQAFDLLRNAYADSSGRASTLSITTPVTLSGNWLAERLGRFQMDHPELALRLDASDKNINFARDDFDLAIRFGHGDWPGLTAHRLFDFEITPMLSPRLLEGRRLTDPAELLTLPRIDSGDPHWAMWFCKAGIADLPEAASPTPDLGTQIHEARAAIAGQGVAVLTPRFFRYELATGSLAQPFQMTCGNGKSYWLVYPEARRNRPAIRAFRQFILAEAAADR</sequence>
<evidence type="ECO:0000256" key="1">
    <source>
        <dbReference type="ARBA" id="ARBA00009437"/>
    </source>
</evidence>
<dbReference type="Proteomes" id="UP000234530">
    <property type="component" value="Chromosome"/>
</dbReference>
<evidence type="ECO:0000256" key="4">
    <source>
        <dbReference type="ARBA" id="ARBA00023163"/>
    </source>
</evidence>
<feature type="domain" description="HTH lysR-type" evidence="5">
    <location>
        <begin position="4"/>
        <end position="61"/>
    </location>
</feature>
<dbReference type="InterPro" id="IPR000847">
    <property type="entry name" value="LysR_HTH_N"/>
</dbReference>